<organism evidence="1 2">
    <name type="scientific">Candidatus Blautia merdigallinarum</name>
    <dbReference type="NCBI Taxonomy" id="2838495"/>
    <lineage>
        <taxon>Bacteria</taxon>
        <taxon>Bacillati</taxon>
        <taxon>Bacillota</taxon>
        <taxon>Clostridia</taxon>
        <taxon>Lachnospirales</taxon>
        <taxon>Lachnospiraceae</taxon>
        <taxon>Blautia</taxon>
    </lineage>
</organism>
<proteinExistence type="predicted"/>
<comment type="caution">
    <text evidence="1">The sequence shown here is derived from an EMBL/GenBank/DDBJ whole genome shotgun (WGS) entry which is preliminary data.</text>
</comment>
<dbReference type="AlphaFoldDB" id="A0A9D2N3J5"/>
<name>A0A9D2N3J5_9FIRM</name>
<gene>
    <name evidence="1" type="ORF">H9935_05400</name>
</gene>
<accession>A0A9D2N3J5</accession>
<dbReference type="EMBL" id="DWWV01000062">
    <property type="protein sequence ID" value="HJC10236.1"/>
    <property type="molecule type" value="Genomic_DNA"/>
</dbReference>
<reference evidence="1" key="2">
    <citation type="submission" date="2021-04" db="EMBL/GenBank/DDBJ databases">
        <authorList>
            <person name="Gilroy R."/>
        </authorList>
    </citation>
    <scope>NUCLEOTIDE SEQUENCE</scope>
    <source>
        <strain evidence="1">ChiSxjej6B18-287</strain>
    </source>
</reference>
<dbReference type="Proteomes" id="UP000823893">
    <property type="component" value="Unassembled WGS sequence"/>
</dbReference>
<evidence type="ECO:0000313" key="1">
    <source>
        <dbReference type="EMBL" id="HJC10236.1"/>
    </source>
</evidence>
<evidence type="ECO:0000313" key="2">
    <source>
        <dbReference type="Proteomes" id="UP000823893"/>
    </source>
</evidence>
<reference evidence="1" key="1">
    <citation type="journal article" date="2021" name="PeerJ">
        <title>Extensive microbial diversity within the chicken gut microbiome revealed by metagenomics and culture.</title>
        <authorList>
            <person name="Gilroy R."/>
            <person name="Ravi A."/>
            <person name="Getino M."/>
            <person name="Pursley I."/>
            <person name="Horton D.L."/>
            <person name="Alikhan N.F."/>
            <person name="Baker D."/>
            <person name="Gharbi K."/>
            <person name="Hall N."/>
            <person name="Watson M."/>
            <person name="Adriaenssens E.M."/>
            <person name="Foster-Nyarko E."/>
            <person name="Jarju S."/>
            <person name="Secka A."/>
            <person name="Antonio M."/>
            <person name="Oren A."/>
            <person name="Chaudhuri R.R."/>
            <person name="La Ragione R."/>
            <person name="Hildebrand F."/>
            <person name="Pallen M.J."/>
        </authorList>
    </citation>
    <scope>NUCLEOTIDE SEQUENCE</scope>
    <source>
        <strain evidence="1">ChiSxjej6B18-287</strain>
    </source>
</reference>
<protein>
    <recommendedName>
        <fullName evidence="3">DUF5104 domain-containing protein</fullName>
    </recommendedName>
</protein>
<sequence>MFIFWGCGQEGVDTKSPESAVKSLIRSYQEQDIQAVKECYGIDTDEDAQEDIQKEMDYNLRLFKAYQAESIDFEKSDCLGKSGDSQLIYVRYNFETEDGDKKYPALSFYFVNKKDKTYCVVPAKDVTEEMSKYSRSAYEKFMGTSTYKNYEKDLEEFKKNYPSYKEELDKRFSQQANDT</sequence>
<evidence type="ECO:0008006" key="3">
    <source>
        <dbReference type="Google" id="ProtNLM"/>
    </source>
</evidence>